<organism evidence="2 3">
    <name type="scientific">Lophiotrema nucula</name>
    <dbReference type="NCBI Taxonomy" id="690887"/>
    <lineage>
        <taxon>Eukaryota</taxon>
        <taxon>Fungi</taxon>
        <taxon>Dikarya</taxon>
        <taxon>Ascomycota</taxon>
        <taxon>Pezizomycotina</taxon>
        <taxon>Dothideomycetes</taxon>
        <taxon>Pleosporomycetidae</taxon>
        <taxon>Pleosporales</taxon>
        <taxon>Lophiotremataceae</taxon>
        <taxon>Lophiotrema</taxon>
    </lineage>
</organism>
<proteinExistence type="predicted"/>
<keyword evidence="3" id="KW-1185">Reference proteome</keyword>
<evidence type="ECO:0000256" key="1">
    <source>
        <dbReference type="SAM" id="MobiDB-lite"/>
    </source>
</evidence>
<feature type="compositionally biased region" description="Basic and acidic residues" evidence="1">
    <location>
        <begin position="97"/>
        <end position="106"/>
    </location>
</feature>
<dbReference type="EMBL" id="ML977337">
    <property type="protein sequence ID" value="KAF2110580.1"/>
    <property type="molecule type" value="Genomic_DNA"/>
</dbReference>
<dbReference type="Proteomes" id="UP000799770">
    <property type="component" value="Unassembled WGS sequence"/>
</dbReference>
<gene>
    <name evidence="2" type="ORF">BDV96DRAFT_500675</name>
</gene>
<feature type="compositionally biased region" description="Polar residues" evidence="1">
    <location>
        <begin position="65"/>
        <end position="88"/>
    </location>
</feature>
<evidence type="ECO:0000313" key="2">
    <source>
        <dbReference type="EMBL" id="KAF2110580.1"/>
    </source>
</evidence>
<protein>
    <submittedName>
        <fullName evidence="2">Uncharacterized protein</fullName>
    </submittedName>
</protein>
<dbReference type="OrthoDB" id="4202871at2759"/>
<evidence type="ECO:0000313" key="3">
    <source>
        <dbReference type="Proteomes" id="UP000799770"/>
    </source>
</evidence>
<name>A0A6A5YU73_9PLEO</name>
<accession>A0A6A5YU73</accession>
<reference evidence="2" key="1">
    <citation type="journal article" date="2020" name="Stud. Mycol.">
        <title>101 Dothideomycetes genomes: a test case for predicting lifestyles and emergence of pathogens.</title>
        <authorList>
            <person name="Haridas S."/>
            <person name="Albert R."/>
            <person name="Binder M."/>
            <person name="Bloem J."/>
            <person name="Labutti K."/>
            <person name="Salamov A."/>
            <person name="Andreopoulos B."/>
            <person name="Baker S."/>
            <person name="Barry K."/>
            <person name="Bills G."/>
            <person name="Bluhm B."/>
            <person name="Cannon C."/>
            <person name="Castanera R."/>
            <person name="Culley D."/>
            <person name="Daum C."/>
            <person name="Ezra D."/>
            <person name="Gonzalez J."/>
            <person name="Henrissat B."/>
            <person name="Kuo A."/>
            <person name="Liang C."/>
            <person name="Lipzen A."/>
            <person name="Lutzoni F."/>
            <person name="Magnuson J."/>
            <person name="Mondo S."/>
            <person name="Nolan M."/>
            <person name="Ohm R."/>
            <person name="Pangilinan J."/>
            <person name="Park H.-J."/>
            <person name="Ramirez L."/>
            <person name="Alfaro M."/>
            <person name="Sun H."/>
            <person name="Tritt A."/>
            <person name="Yoshinaga Y."/>
            <person name="Zwiers L.-H."/>
            <person name="Turgeon B."/>
            <person name="Goodwin S."/>
            <person name="Spatafora J."/>
            <person name="Crous P."/>
            <person name="Grigoriev I."/>
        </authorList>
    </citation>
    <scope>NUCLEOTIDE SEQUENCE</scope>
    <source>
        <strain evidence="2">CBS 627.86</strain>
    </source>
</reference>
<feature type="region of interest" description="Disordered" evidence="1">
    <location>
        <begin position="24"/>
        <end position="172"/>
    </location>
</feature>
<feature type="compositionally biased region" description="Polar residues" evidence="1">
    <location>
        <begin position="28"/>
        <end position="38"/>
    </location>
</feature>
<dbReference type="AlphaFoldDB" id="A0A6A5YU73"/>
<sequence>MDRGSIYDNDIPSLSASLEAFDPERSVHSTYSARSNLHSSSRWSAQEAEESEAESEGPWAPPAWQKSNNNWYRKSVLSESAMRSSPSKSPGHGASAFDHRSDRDVTPSRIPLPESPLKGTPRTSPEPMSEQETRGFSPENIASRMQSPSEEPEAGVGAQQNPEEEMALSHHEDKSNLDGFVRFAIRGETLFRTAPIEDTVSSIANGFQMFTRSRFKMICSISAILLSWILLQPWTASLIPDVANVAGMAKQFEPLLYASENVISRSRELTDASIAVQDLGESVRASNMSASTIIIDQLDDLGDSLKLLSEKLTSFFTNVDGDMDSLLNTMEWAKRELESLHGPSKVGVIDTVVGNIHGALSKIGLLERDGEPTAVGRLVTDVVGQTNQQRSKDTLQRTFDFLLTTLEENISSELMRADVLFQLFETVDRQFHNLHRSVAKEEDSLASKMDEFLASMWRSTIGNKLKMKKYEKNLKLLKSVRASTLSNKSELKSHIQVVNSVKDQLDKARKNLISPLIRRAQSNSFGIEHQLADLSGTYGFLKEIRDIQKRKVLAQLWAEPKKRVTIGREEDDNEVPQY</sequence>